<dbReference type="PANTHER" id="PTHR48022">
    <property type="entry name" value="PLASTIDIC GLUCOSE TRANSPORTER 4"/>
    <property type="match status" value="1"/>
</dbReference>
<evidence type="ECO:0000256" key="3">
    <source>
        <dbReference type="ARBA" id="ARBA00022448"/>
    </source>
</evidence>
<comment type="subcellular location">
    <subcellularLocation>
        <location evidence="1">Membrane</location>
        <topology evidence="1">Multi-pass membrane protein</topology>
    </subcellularLocation>
</comment>
<feature type="transmembrane region" description="Helical" evidence="10">
    <location>
        <begin position="296"/>
        <end position="313"/>
    </location>
</feature>
<dbReference type="GO" id="GO:0000023">
    <property type="term" value="P:maltose metabolic process"/>
    <property type="evidence" value="ECO:0007669"/>
    <property type="project" value="UniProtKB-KW"/>
</dbReference>
<evidence type="ECO:0000259" key="11">
    <source>
        <dbReference type="PROSITE" id="PS50850"/>
    </source>
</evidence>
<evidence type="ECO:0000256" key="1">
    <source>
        <dbReference type="ARBA" id="ARBA00004141"/>
    </source>
</evidence>
<dbReference type="InterPro" id="IPR020846">
    <property type="entry name" value="MFS_dom"/>
</dbReference>
<dbReference type="Proteomes" id="UP000054251">
    <property type="component" value="Unassembled WGS sequence"/>
</dbReference>
<feature type="transmembrane region" description="Helical" evidence="10">
    <location>
        <begin position="75"/>
        <end position="96"/>
    </location>
</feature>
<dbReference type="EMBL" id="LMYN01000238">
    <property type="protein sequence ID" value="KRZ98631.1"/>
    <property type="molecule type" value="Genomic_DNA"/>
</dbReference>
<protein>
    <recommendedName>
        <fullName evidence="11">Major facilitator superfamily (MFS) profile domain-containing protein</fullName>
    </recommendedName>
</protein>
<dbReference type="PANTHER" id="PTHR48022:SF5">
    <property type="entry name" value="ALPHA-GLUCOSIDES PERMEASE MPH2-RELATED"/>
    <property type="match status" value="1"/>
</dbReference>
<feature type="transmembrane region" description="Helical" evidence="10">
    <location>
        <begin position="161"/>
        <end position="185"/>
    </location>
</feature>
<keyword evidence="7 10" id="KW-0472">Membrane</keyword>
<dbReference type="PROSITE" id="PS00217">
    <property type="entry name" value="SUGAR_TRANSPORT_2"/>
    <property type="match status" value="1"/>
</dbReference>
<dbReference type="RefSeq" id="XP_015464734.1">
    <property type="nucleotide sequence ID" value="XM_015614439.1"/>
</dbReference>
<feature type="transmembrane region" description="Helical" evidence="10">
    <location>
        <begin position="222"/>
        <end position="242"/>
    </location>
</feature>
<dbReference type="InterPro" id="IPR036259">
    <property type="entry name" value="MFS_trans_sf"/>
</dbReference>
<dbReference type="PROSITE" id="PS50850">
    <property type="entry name" value="MFS"/>
    <property type="match status" value="1"/>
</dbReference>
<dbReference type="GO" id="GO:0005351">
    <property type="term" value="F:carbohydrate:proton symporter activity"/>
    <property type="evidence" value="ECO:0007669"/>
    <property type="project" value="TreeGrafter"/>
</dbReference>
<evidence type="ECO:0000256" key="4">
    <source>
        <dbReference type="ARBA" id="ARBA00022597"/>
    </source>
</evidence>
<feature type="transmembrane region" description="Helical" evidence="10">
    <location>
        <begin position="197"/>
        <end position="215"/>
    </location>
</feature>
<proteinExistence type="inferred from homology"/>
<evidence type="ECO:0000313" key="12">
    <source>
        <dbReference type="EMBL" id="KRZ98631.1"/>
    </source>
</evidence>
<keyword evidence="6 10" id="KW-1133">Transmembrane helix</keyword>
<dbReference type="GeneID" id="26842619"/>
<dbReference type="SUPFAM" id="SSF103473">
    <property type="entry name" value="MFS general substrate transporter"/>
    <property type="match status" value="1"/>
</dbReference>
<dbReference type="InterPro" id="IPR005828">
    <property type="entry name" value="MFS_sugar_transport-like"/>
</dbReference>
<feature type="transmembrane region" description="Helical" evidence="10">
    <location>
        <begin position="319"/>
        <end position="340"/>
    </location>
</feature>
<evidence type="ECO:0000256" key="7">
    <source>
        <dbReference type="ARBA" id="ARBA00023136"/>
    </source>
</evidence>
<feature type="transmembrane region" description="Helical" evidence="10">
    <location>
        <begin position="254"/>
        <end position="276"/>
    </location>
</feature>
<gene>
    <name evidence="12" type="ORF">AC631_05610</name>
</gene>
<keyword evidence="13" id="KW-1185">Reference proteome</keyword>
<dbReference type="FunFam" id="1.20.1250.20:FF:000078">
    <property type="entry name" value="MFS maltose transporter, putative"/>
    <property type="match status" value="1"/>
</dbReference>
<keyword evidence="3 9" id="KW-0813">Transport</keyword>
<evidence type="ECO:0000256" key="9">
    <source>
        <dbReference type="RuleBase" id="RU003346"/>
    </source>
</evidence>
<name>A0A0V1PQW4_9ASCO</name>
<dbReference type="GO" id="GO:0016020">
    <property type="term" value="C:membrane"/>
    <property type="evidence" value="ECO:0007669"/>
    <property type="project" value="UniProtKB-SubCell"/>
</dbReference>
<sequence length="404" mass="45695">MLMAGNILLGFPWGAFQTLSVAYASEVCPMVLRVYLTTYANVCWIFGQLLSAGVMRAFVSSTSEQSYRVPFAIQWAWPIPIIIGVFLAPESPYWLVKNDRYKEAKRSIERLITENHNVDKNMLSEAMLHKMQMTVKGELQKEKSPSYLECFQGVNFRRTRIAALTWLTQNLCGATLLSYSSYFYIQAGMPTEMSFTFTIIQFALGIVGTIGSWFLSKRFGRFTIYFGGLCVLSVLLMVIGGLGCSTDKNAMWGVGTLLIIYVMVYDLTVGPLCYCIVAEIPSVRLRAKSIIIARNLYNVSGIILSVLTPYMLNPGAWNWLAKVGFFWSGFTIACALWCYFELPETKGKTFADIDYLFHHHIKSRDFKHTEATVFDADSYILKLGDDAIKNLVEQNEFVHNSEKV</sequence>
<dbReference type="AlphaFoldDB" id="A0A0V1PQW4"/>
<dbReference type="NCBIfam" id="TIGR00879">
    <property type="entry name" value="SP"/>
    <property type="match status" value="1"/>
</dbReference>
<keyword evidence="4" id="KW-0762">Sugar transport</keyword>
<feature type="domain" description="Major facilitator superfamily (MFS) profile" evidence="11">
    <location>
        <begin position="1"/>
        <end position="346"/>
    </location>
</feature>
<evidence type="ECO:0000256" key="6">
    <source>
        <dbReference type="ARBA" id="ARBA00022989"/>
    </source>
</evidence>
<reference evidence="12 13" key="1">
    <citation type="submission" date="2015-11" db="EMBL/GenBank/DDBJ databases">
        <title>The genome of Debaryomyces fabryi.</title>
        <authorList>
            <person name="Tafer H."/>
            <person name="Lopandic K."/>
        </authorList>
    </citation>
    <scope>NUCLEOTIDE SEQUENCE [LARGE SCALE GENOMIC DNA]</scope>
    <source>
        <strain evidence="12 13">CBS 789</strain>
    </source>
</reference>
<organism evidence="12 13">
    <name type="scientific">Debaryomyces fabryi</name>
    <dbReference type="NCBI Taxonomy" id="58627"/>
    <lineage>
        <taxon>Eukaryota</taxon>
        <taxon>Fungi</taxon>
        <taxon>Dikarya</taxon>
        <taxon>Ascomycota</taxon>
        <taxon>Saccharomycotina</taxon>
        <taxon>Pichiomycetes</taxon>
        <taxon>Debaryomycetaceae</taxon>
        <taxon>Debaryomyces</taxon>
    </lineage>
</organism>
<dbReference type="Pfam" id="PF00083">
    <property type="entry name" value="Sugar_tr"/>
    <property type="match status" value="1"/>
</dbReference>
<evidence type="ECO:0000256" key="8">
    <source>
        <dbReference type="ARBA" id="ARBA00026248"/>
    </source>
</evidence>
<accession>A0A0V1PQW4</accession>
<dbReference type="InterPro" id="IPR005829">
    <property type="entry name" value="Sugar_transporter_CS"/>
</dbReference>
<comment type="similarity">
    <text evidence="2 9">Belongs to the major facilitator superfamily. Sugar transporter (TC 2.A.1.1) family.</text>
</comment>
<keyword evidence="5 10" id="KW-0812">Transmembrane</keyword>
<evidence type="ECO:0000256" key="10">
    <source>
        <dbReference type="SAM" id="Phobius"/>
    </source>
</evidence>
<evidence type="ECO:0000256" key="2">
    <source>
        <dbReference type="ARBA" id="ARBA00010992"/>
    </source>
</evidence>
<comment type="caution">
    <text evidence="12">The sequence shown here is derived from an EMBL/GenBank/DDBJ whole genome shotgun (WGS) entry which is preliminary data.</text>
</comment>
<dbReference type="OrthoDB" id="6612291at2759"/>
<dbReference type="InterPro" id="IPR050360">
    <property type="entry name" value="MFS_Sugar_Transporters"/>
</dbReference>
<evidence type="ECO:0000313" key="13">
    <source>
        <dbReference type="Proteomes" id="UP000054251"/>
    </source>
</evidence>
<keyword evidence="8" id="KW-0462">Maltose metabolism</keyword>
<evidence type="ECO:0000256" key="5">
    <source>
        <dbReference type="ARBA" id="ARBA00022692"/>
    </source>
</evidence>
<dbReference type="InterPro" id="IPR003663">
    <property type="entry name" value="Sugar/inositol_transpt"/>
</dbReference>
<dbReference type="Gene3D" id="1.20.1250.20">
    <property type="entry name" value="MFS general substrate transporter like domains"/>
    <property type="match status" value="1"/>
</dbReference>